<dbReference type="PANTHER" id="PTHR34582:SF6">
    <property type="entry name" value="UPF0702 TRANSMEMBRANE PROTEIN YCAP"/>
    <property type="match status" value="1"/>
</dbReference>
<evidence type="ECO:0000256" key="2">
    <source>
        <dbReference type="ARBA" id="ARBA00006448"/>
    </source>
</evidence>
<proteinExistence type="inferred from homology"/>
<evidence type="ECO:0000256" key="6">
    <source>
        <dbReference type="ARBA" id="ARBA00023136"/>
    </source>
</evidence>
<keyword evidence="6 7" id="KW-0472">Membrane</keyword>
<evidence type="ECO:0000256" key="5">
    <source>
        <dbReference type="ARBA" id="ARBA00022989"/>
    </source>
</evidence>
<feature type="transmembrane region" description="Helical" evidence="7">
    <location>
        <begin position="58"/>
        <end position="79"/>
    </location>
</feature>
<evidence type="ECO:0000313" key="10">
    <source>
        <dbReference type="Proteomes" id="UP001342826"/>
    </source>
</evidence>
<keyword evidence="4 7" id="KW-0812">Transmembrane</keyword>
<comment type="caution">
    <text evidence="9">The sequence shown here is derived from an EMBL/GenBank/DDBJ whole genome shotgun (WGS) entry which is preliminary data.</text>
</comment>
<dbReference type="GeneID" id="301141471"/>
<feature type="domain" description="YetF C-terminal" evidence="8">
    <location>
        <begin position="82"/>
        <end position="203"/>
    </location>
</feature>
<dbReference type="Proteomes" id="UP001342826">
    <property type="component" value="Unassembled WGS sequence"/>
</dbReference>
<evidence type="ECO:0000256" key="4">
    <source>
        <dbReference type="ARBA" id="ARBA00022692"/>
    </source>
</evidence>
<dbReference type="InterPro" id="IPR007353">
    <property type="entry name" value="DUF421"/>
</dbReference>
<dbReference type="InterPro" id="IPR023090">
    <property type="entry name" value="UPF0702_alpha/beta_dom_sf"/>
</dbReference>
<comment type="subcellular location">
    <subcellularLocation>
        <location evidence="1">Cell membrane</location>
        <topology evidence="1">Multi-pass membrane protein</topology>
    </subcellularLocation>
</comment>
<keyword evidence="3" id="KW-1003">Cell membrane</keyword>
<dbReference type="RefSeq" id="WP_066230417.1">
    <property type="nucleotide sequence ID" value="NZ_JARTFQ010000007.1"/>
</dbReference>
<gene>
    <name evidence="9" type="ORF">P9271_06885</name>
</gene>
<sequence>MELYFSIIMRTIFLYLIVVFIFRVMGKREIGELSILDLIVFFMIAEMAVVAIEDHNDPLIHSVIPMILLSIIQIILSFISLKSRKFRQFIDGRATIIINRGKIDEHAMRKERYNFDDLITQLRDKNINNIHDVEFAILEASGRLSVIEKEKNKENQPGLQFPLIIDGEVQTENLQKIEKTGEWLRKELKNHGINDITSISLCTFGKDEFFIDKKDED</sequence>
<evidence type="ECO:0000256" key="3">
    <source>
        <dbReference type="ARBA" id="ARBA00022475"/>
    </source>
</evidence>
<comment type="similarity">
    <text evidence="2">Belongs to the UPF0702 family.</text>
</comment>
<evidence type="ECO:0000259" key="8">
    <source>
        <dbReference type="Pfam" id="PF04239"/>
    </source>
</evidence>
<evidence type="ECO:0000313" key="9">
    <source>
        <dbReference type="EMBL" id="MED4401057.1"/>
    </source>
</evidence>
<evidence type="ECO:0000256" key="1">
    <source>
        <dbReference type="ARBA" id="ARBA00004651"/>
    </source>
</evidence>
<feature type="transmembrane region" description="Helical" evidence="7">
    <location>
        <begin position="6"/>
        <end position="26"/>
    </location>
</feature>
<accession>A0ABU6NXE7</accession>
<keyword evidence="5 7" id="KW-1133">Transmembrane helix</keyword>
<keyword evidence="10" id="KW-1185">Reference proteome</keyword>
<reference evidence="9 10" key="1">
    <citation type="submission" date="2023-03" db="EMBL/GenBank/DDBJ databases">
        <title>Bacillus Genome Sequencing.</title>
        <authorList>
            <person name="Dunlap C."/>
        </authorList>
    </citation>
    <scope>NUCLEOTIDE SEQUENCE [LARGE SCALE GENOMIC DNA]</scope>
    <source>
        <strain evidence="9 10">NRS-1717</strain>
    </source>
</reference>
<name>A0ABU6NXE7_9BACI</name>
<dbReference type="EMBL" id="JARTFS010000005">
    <property type="protein sequence ID" value="MED4401057.1"/>
    <property type="molecule type" value="Genomic_DNA"/>
</dbReference>
<feature type="transmembrane region" description="Helical" evidence="7">
    <location>
        <begin position="33"/>
        <end position="52"/>
    </location>
</feature>
<organism evidence="9 10">
    <name type="scientific">Metabacillus fastidiosus</name>
    <dbReference type="NCBI Taxonomy" id="1458"/>
    <lineage>
        <taxon>Bacteria</taxon>
        <taxon>Bacillati</taxon>
        <taxon>Bacillota</taxon>
        <taxon>Bacilli</taxon>
        <taxon>Bacillales</taxon>
        <taxon>Bacillaceae</taxon>
        <taxon>Metabacillus</taxon>
    </lineage>
</organism>
<evidence type="ECO:0000256" key="7">
    <source>
        <dbReference type="SAM" id="Phobius"/>
    </source>
</evidence>
<dbReference type="PANTHER" id="PTHR34582">
    <property type="entry name" value="UPF0702 TRANSMEMBRANE PROTEIN YCAP"/>
    <property type="match status" value="1"/>
</dbReference>
<protein>
    <submittedName>
        <fullName evidence="9">DUF421 domain-containing protein</fullName>
    </submittedName>
</protein>
<dbReference type="Gene3D" id="3.30.240.20">
    <property type="entry name" value="bsu07140 like domains"/>
    <property type="match status" value="2"/>
</dbReference>
<dbReference type="Pfam" id="PF04239">
    <property type="entry name" value="DUF421"/>
    <property type="match status" value="1"/>
</dbReference>